<protein>
    <submittedName>
        <fullName evidence="1">Uncharacterized protein</fullName>
    </submittedName>
</protein>
<gene>
    <name evidence="1" type="ORF">HNR67_005808</name>
</gene>
<evidence type="ECO:0000313" key="1">
    <source>
        <dbReference type="EMBL" id="MBB4679690.1"/>
    </source>
</evidence>
<evidence type="ECO:0000313" key="2">
    <source>
        <dbReference type="Proteomes" id="UP000533598"/>
    </source>
</evidence>
<organism evidence="1 2">
    <name type="scientific">Crossiella cryophila</name>
    <dbReference type="NCBI Taxonomy" id="43355"/>
    <lineage>
        <taxon>Bacteria</taxon>
        <taxon>Bacillati</taxon>
        <taxon>Actinomycetota</taxon>
        <taxon>Actinomycetes</taxon>
        <taxon>Pseudonocardiales</taxon>
        <taxon>Pseudonocardiaceae</taxon>
        <taxon>Crossiella</taxon>
    </lineage>
</organism>
<accession>A0A7W7CEH4</accession>
<name>A0A7W7CEH4_9PSEU</name>
<dbReference type="EMBL" id="JACHMH010000001">
    <property type="protein sequence ID" value="MBB4679690.1"/>
    <property type="molecule type" value="Genomic_DNA"/>
</dbReference>
<proteinExistence type="predicted"/>
<dbReference type="Proteomes" id="UP000533598">
    <property type="component" value="Unassembled WGS sequence"/>
</dbReference>
<sequence length="215" mass="23041">MTALRHNTEFAPVLALHDTRAPMVADELRARHLGVTPCPAAPLLAASLRRRGVTSRRGPLAFDQGCGDHRALGFAVSWVDGRGRRVGLGAAANADDPRTLAAAARVVREFSAVLGPRTVLLLAEPEPVDLLLALDPATVAPCRRQGRPAQWLRRVTDLRPEWLAGVRTLGVLTHPDTERRLVTQVVSAIHGLGPATVIDRGGAVPPERCPSDEEV</sequence>
<keyword evidence="2" id="KW-1185">Reference proteome</keyword>
<dbReference type="RefSeq" id="WP_185011816.1">
    <property type="nucleotide sequence ID" value="NZ_BAAAUI010000001.1"/>
</dbReference>
<comment type="caution">
    <text evidence="1">The sequence shown here is derived from an EMBL/GenBank/DDBJ whole genome shotgun (WGS) entry which is preliminary data.</text>
</comment>
<dbReference type="AlphaFoldDB" id="A0A7W7CEH4"/>
<reference evidence="1 2" key="1">
    <citation type="submission" date="2020-08" db="EMBL/GenBank/DDBJ databases">
        <title>Sequencing the genomes of 1000 actinobacteria strains.</title>
        <authorList>
            <person name="Klenk H.-P."/>
        </authorList>
    </citation>
    <scope>NUCLEOTIDE SEQUENCE [LARGE SCALE GENOMIC DNA]</scope>
    <source>
        <strain evidence="1 2">DSM 44230</strain>
    </source>
</reference>